<dbReference type="Proteomes" id="UP000186391">
    <property type="component" value="Unassembled WGS sequence"/>
</dbReference>
<evidence type="ECO:0000313" key="2">
    <source>
        <dbReference type="Proteomes" id="UP000186391"/>
    </source>
</evidence>
<reference evidence="1 2" key="1">
    <citation type="submission" date="2016-11" db="EMBL/GenBank/DDBJ databases">
        <title>Draft Genome Sequences of Nine Cyanobacterial Strains from Diverse Habitats.</title>
        <authorList>
            <person name="Zhu T."/>
            <person name="Hou S."/>
            <person name="Lu X."/>
            <person name="Hess W.R."/>
        </authorList>
    </citation>
    <scope>NUCLEOTIDE SEQUENCE [LARGE SCALE GENOMIC DNA]</scope>
    <source>
        <strain evidence="1 2">NIES-592</strain>
    </source>
</reference>
<keyword evidence="2" id="KW-1185">Reference proteome</keyword>
<dbReference type="SUPFAM" id="SSF53163">
    <property type="entry name" value="HybD-like"/>
    <property type="match status" value="1"/>
</dbReference>
<keyword evidence="1" id="KW-0645">Protease</keyword>
<dbReference type="PANTHER" id="PTHR30302">
    <property type="entry name" value="HYDROGENASE 1 MATURATION PROTEASE"/>
    <property type="match status" value="1"/>
</dbReference>
<dbReference type="OrthoDB" id="512922at2"/>
<gene>
    <name evidence="1" type="ORF">NIES592_04375</name>
</gene>
<organism evidence="1 2">
    <name type="scientific">Fischerella major NIES-592</name>
    <dbReference type="NCBI Taxonomy" id="210994"/>
    <lineage>
        <taxon>Bacteria</taxon>
        <taxon>Bacillati</taxon>
        <taxon>Cyanobacteriota</taxon>
        <taxon>Cyanophyceae</taxon>
        <taxon>Nostocales</taxon>
        <taxon>Hapalosiphonaceae</taxon>
        <taxon>Fischerella</taxon>
    </lineage>
</organism>
<dbReference type="AlphaFoldDB" id="A0A1U7H2J5"/>
<keyword evidence="1" id="KW-0378">Hydrolase</keyword>
<dbReference type="RefSeq" id="WP_062242763.1">
    <property type="nucleotide sequence ID" value="NZ_MRCA01000002.1"/>
</dbReference>
<comment type="caution">
    <text evidence="1">The sequence shown here is derived from an EMBL/GenBank/DDBJ whole genome shotgun (WGS) entry which is preliminary data.</text>
</comment>
<accession>A0A1U7H2J5</accession>
<dbReference type="EMBL" id="MRCA01000002">
    <property type="protein sequence ID" value="OKH15344.1"/>
    <property type="molecule type" value="Genomic_DNA"/>
</dbReference>
<dbReference type="GO" id="GO:0016485">
    <property type="term" value="P:protein processing"/>
    <property type="evidence" value="ECO:0007669"/>
    <property type="project" value="TreeGrafter"/>
</dbReference>
<dbReference type="NCBIfam" id="TIGR00072">
    <property type="entry name" value="hydrog_prot"/>
    <property type="match status" value="1"/>
</dbReference>
<dbReference type="PANTHER" id="PTHR30302:SF5">
    <property type="entry name" value="SLR1876 PROTEIN"/>
    <property type="match status" value="1"/>
</dbReference>
<dbReference type="GO" id="GO:0004175">
    <property type="term" value="F:endopeptidase activity"/>
    <property type="evidence" value="ECO:0007669"/>
    <property type="project" value="TreeGrafter"/>
</dbReference>
<protein>
    <submittedName>
        <fullName evidence="1">Hydrogenase maturation protease</fullName>
    </submittedName>
</protein>
<proteinExistence type="predicted"/>
<dbReference type="InterPro" id="IPR000671">
    <property type="entry name" value="Peptidase_A31"/>
</dbReference>
<sequence length="157" mass="17311">MDNVIINTYPAILLIGYGNELRSDDGIGQRVSNLIASWKLANLYTLCVHQLTPELAEILVNFDVAIFVDAYPATVEQDVQVSPIELVDTSVTMGHSSNPCYLLALTQALYGRSPQAWWVTVPGVNFELGETLSPVAEQKIEVALQQINHLLKTVDSR</sequence>
<dbReference type="GO" id="GO:0008047">
    <property type="term" value="F:enzyme activator activity"/>
    <property type="evidence" value="ECO:0007669"/>
    <property type="project" value="InterPro"/>
</dbReference>
<dbReference type="CDD" id="cd06066">
    <property type="entry name" value="H2MP_NAD-link-bidir"/>
    <property type="match status" value="1"/>
</dbReference>
<evidence type="ECO:0000313" key="1">
    <source>
        <dbReference type="EMBL" id="OKH15344.1"/>
    </source>
</evidence>
<name>A0A1U7H2J5_9CYAN</name>
<dbReference type="InterPro" id="IPR023430">
    <property type="entry name" value="Pept_HybD-like_dom_sf"/>
</dbReference>
<dbReference type="Gene3D" id="3.40.50.1450">
    <property type="entry name" value="HybD-like"/>
    <property type="match status" value="1"/>
</dbReference>